<evidence type="ECO:0000313" key="2">
    <source>
        <dbReference type="EMBL" id="MCS3918011.1"/>
    </source>
</evidence>
<evidence type="ECO:0008006" key="4">
    <source>
        <dbReference type="Google" id="ProtNLM"/>
    </source>
</evidence>
<dbReference type="Proteomes" id="UP001204798">
    <property type="component" value="Unassembled WGS sequence"/>
</dbReference>
<organism evidence="2 3">
    <name type="scientific">Candidatus Fervidibacter sacchari</name>
    <dbReference type="NCBI Taxonomy" id="1448929"/>
    <lineage>
        <taxon>Bacteria</taxon>
        <taxon>Candidatus Fervidibacterota</taxon>
        <taxon>Candidatus Fervidibacter</taxon>
    </lineage>
</organism>
<reference evidence="2 3" key="1">
    <citation type="submission" date="2022-08" db="EMBL/GenBank/DDBJ databases">
        <title>Bacterial and archaeal communities from various locations to study Microbial Dark Matter (Phase II).</title>
        <authorList>
            <person name="Stepanauskas R."/>
        </authorList>
    </citation>
    <scope>NUCLEOTIDE SEQUENCE [LARGE SCALE GENOMIC DNA]</scope>
    <source>
        <strain evidence="2 3">PD1</strain>
    </source>
</reference>
<comment type="caution">
    <text evidence="2">The sequence shown here is derived from an EMBL/GenBank/DDBJ whole genome shotgun (WGS) entry which is preliminary data.</text>
</comment>
<keyword evidence="1" id="KW-0812">Transmembrane</keyword>
<feature type="transmembrane region" description="Helical" evidence="1">
    <location>
        <begin position="6"/>
        <end position="26"/>
    </location>
</feature>
<dbReference type="RefSeq" id="WP_259093095.1">
    <property type="nucleotide sequence ID" value="NZ_CP130454.1"/>
</dbReference>
<dbReference type="EMBL" id="JANUCP010000001">
    <property type="protein sequence ID" value="MCS3918011.1"/>
    <property type="molecule type" value="Genomic_DNA"/>
</dbReference>
<keyword evidence="1" id="KW-1133">Transmembrane helix</keyword>
<evidence type="ECO:0000313" key="3">
    <source>
        <dbReference type="Proteomes" id="UP001204798"/>
    </source>
</evidence>
<gene>
    <name evidence="2" type="ORF">M2350_000408</name>
</gene>
<evidence type="ECO:0000256" key="1">
    <source>
        <dbReference type="SAM" id="Phobius"/>
    </source>
</evidence>
<keyword evidence="3" id="KW-1185">Reference proteome</keyword>
<name>A0ABT2EKL6_9BACT</name>
<accession>A0ABT2EKL6</accession>
<protein>
    <recommendedName>
        <fullName evidence="4">Bacterial surface antigen (D15) domain-containing protein</fullName>
    </recommendedName>
</protein>
<proteinExistence type="predicted"/>
<sequence length="237" mass="26355">MLVSVLALVFRAFILIVIGLFAYPVYSQSLMILRMPTTGLAIVPNATIEEDSLGFINNFSGFNIGYMCLTKKISSKSEIGLFSQGITISSLPSTIQSVGLGGKHKFTRTIAVGFWGFWEDTEGFEGFICHDLFLSPRWKGTLGLLYAKWRNPLKKGDDFLPFLGLLGKVNSRLKVTFEWRAPFEGDLSPTFLSTFNMKIKQNVKIGMGLGKLGAREKLEFFIVVSIGEGDLFAGWLR</sequence>
<keyword evidence="1" id="KW-0472">Membrane</keyword>